<sequence length="145" mass="15664">SPPVQHVAAPARGHRVVGGAAFRPAGGLQVIRKELARDRRRRRHPTGGPSRIGPAGADQPQARRDPRRGVLPAQLLGGGQRASLWRPPIDCVGSLCSHSALAFSYSSQAANMVHVMHVISNTTKVTRPRRGIGGHRVTENNMYYT</sequence>
<keyword evidence="3" id="KW-1185">Reference proteome</keyword>
<feature type="region of interest" description="Disordered" evidence="1">
    <location>
        <begin position="31"/>
        <end position="69"/>
    </location>
</feature>
<evidence type="ECO:0000256" key="1">
    <source>
        <dbReference type="SAM" id="MobiDB-lite"/>
    </source>
</evidence>
<dbReference type="AlphaFoldDB" id="A0A9E7K2J6"/>
<reference evidence="2" key="1">
    <citation type="submission" date="2022-05" db="EMBL/GenBank/DDBJ databases">
        <title>The Musa troglodytarum L. genome provides insights into the mechanism of non-climacteric behaviour and enrichment of carotenoids.</title>
        <authorList>
            <person name="Wang J."/>
        </authorList>
    </citation>
    <scope>NUCLEOTIDE SEQUENCE</scope>
    <source>
        <tissue evidence="2">Leaf</tissue>
    </source>
</reference>
<accession>A0A9E7K2J6</accession>
<evidence type="ECO:0000313" key="2">
    <source>
        <dbReference type="EMBL" id="URE01237.1"/>
    </source>
</evidence>
<name>A0A9E7K2J6_9LILI</name>
<dbReference type="Proteomes" id="UP001055439">
    <property type="component" value="Chromosome 5"/>
</dbReference>
<evidence type="ECO:0000313" key="3">
    <source>
        <dbReference type="Proteomes" id="UP001055439"/>
    </source>
</evidence>
<feature type="region of interest" description="Disordered" evidence="1">
    <location>
        <begin position="126"/>
        <end position="145"/>
    </location>
</feature>
<proteinExistence type="predicted"/>
<protein>
    <submittedName>
        <fullName evidence="2">Uncharacterized protein</fullName>
    </submittedName>
</protein>
<dbReference type="EMBL" id="CP097507">
    <property type="protein sequence ID" value="URE01237.1"/>
    <property type="molecule type" value="Genomic_DNA"/>
</dbReference>
<gene>
    <name evidence="2" type="ORF">MUK42_21338</name>
</gene>
<organism evidence="2 3">
    <name type="scientific">Musa troglodytarum</name>
    <name type="common">fe'i banana</name>
    <dbReference type="NCBI Taxonomy" id="320322"/>
    <lineage>
        <taxon>Eukaryota</taxon>
        <taxon>Viridiplantae</taxon>
        <taxon>Streptophyta</taxon>
        <taxon>Embryophyta</taxon>
        <taxon>Tracheophyta</taxon>
        <taxon>Spermatophyta</taxon>
        <taxon>Magnoliopsida</taxon>
        <taxon>Liliopsida</taxon>
        <taxon>Zingiberales</taxon>
        <taxon>Musaceae</taxon>
        <taxon>Musa</taxon>
    </lineage>
</organism>
<feature type="non-terminal residue" evidence="2">
    <location>
        <position position="1"/>
    </location>
</feature>